<sequence length="137" mass="15046">MSVGARRGLGWVMSNPTHPIAALSRTLIAAVFMPALVVLAWWKAADFDPYAMSFFTKTYIEPTPSMPGEMRIFAAIVIGLGIFLLAALANGLWRGRVTFREIWMAMWMGLLVMAFGGAFFVAADNAEEAIAARENEQ</sequence>
<gene>
    <name evidence="2" type="ORF">CDQ92_18655</name>
</gene>
<comment type="caution">
    <text evidence="2">The sequence shown here is derived from an EMBL/GenBank/DDBJ whole genome shotgun (WGS) entry which is preliminary data.</text>
</comment>
<protein>
    <submittedName>
        <fullName evidence="2">Uncharacterized protein</fullName>
    </submittedName>
</protein>
<name>A0A246JN53_9SPHN</name>
<feature type="transmembrane region" description="Helical" evidence="1">
    <location>
        <begin position="20"/>
        <end position="42"/>
    </location>
</feature>
<evidence type="ECO:0000313" key="3">
    <source>
        <dbReference type="Proteomes" id="UP000197361"/>
    </source>
</evidence>
<dbReference type="EMBL" id="NISK01000005">
    <property type="protein sequence ID" value="OWQ94042.1"/>
    <property type="molecule type" value="Genomic_DNA"/>
</dbReference>
<evidence type="ECO:0000256" key="1">
    <source>
        <dbReference type="SAM" id="Phobius"/>
    </source>
</evidence>
<organism evidence="2 3">
    <name type="scientific">Sphingopyxis bauzanensis</name>
    <dbReference type="NCBI Taxonomy" id="651663"/>
    <lineage>
        <taxon>Bacteria</taxon>
        <taxon>Pseudomonadati</taxon>
        <taxon>Pseudomonadota</taxon>
        <taxon>Alphaproteobacteria</taxon>
        <taxon>Sphingomonadales</taxon>
        <taxon>Sphingomonadaceae</taxon>
        <taxon>Sphingopyxis</taxon>
    </lineage>
</organism>
<keyword evidence="1" id="KW-0472">Membrane</keyword>
<dbReference type="AlphaFoldDB" id="A0A246JN53"/>
<reference evidence="2 3" key="1">
    <citation type="journal article" date="2010" name="Int. J. Syst. Evol. Microbiol.">
        <title>Sphingopyxis bauzanensis sp. nov., a psychrophilic bacterium isolated from soil.</title>
        <authorList>
            <person name="Zhang D.C."/>
            <person name="Liu H.C."/>
            <person name="Xin Y.H."/>
            <person name="Zhou Y.G."/>
            <person name="Schinner F."/>
            <person name="Margesin R."/>
        </authorList>
    </citation>
    <scope>NUCLEOTIDE SEQUENCE [LARGE SCALE GENOMIC DNA]</scope>
    <source>
        <strain evidence="2 3">DSM 22271</strain>
    </source>
</reference>
<dbReference type="Proteomes" id="UP000197361">
    <property type="component" value="Unassembled WGS sequence"/>
</dbReference>
<evidence type="ECO:0000313" key="2">
    <source>
        <dbReference type="EMBL" id="OWQ94042.1"/>
    </source>
</evidence>
<feature type="transmembrane region" description="Helical" evidence="1">
    <location>
        <begin position="72"/>
        <end position="93"/>
    </location>
</feature>
<keyword evidence="3" id="KW-1185">Reference proteome</keyword>
<proteinExistence type="predicted"/>
<accession>A0A246JN53</accession>
<keyword evidence="1" id="KW-1133">Transmembrane helix</keyword>
<feature type="transmembrane region" description="Helical" evidence="1">
    <location>
        <begin position="105"/>
        <end position="123"/>
    </location>
</feature>
<keyword evidence="1" id="KW-0812">Transmembrane</keyword>